<dbReference type="GO" id="GO:1901168">
    <property type="term" value="P:3-chlorocatechol catabolic process"/>
    <property type="evidence" value="ECO:0007669"/>
    <property type="project" value="UniProtKB-ARBA"/>
</dbReference>
<dbReference type="SUPFAM" id="SSF56796">
    <property type="entry name" value="Dehydroquinate synthase-like"/>
    <property type="match status" value="1"/>
</dbReference>
<comment type="catalytic activity">
    <reaction evidence="7">
        <text>3-oxoadipate + NADP(+) = maleylacetate + NADPH + H(+)</text>
        <dbReference type="Rhea" id="RHEA:16985"/>
        <dbReference type="ChEBI" id="CHEBI:15378"/>
        <dbReference type="ChEBI" id="CHEBI:15775"/>
        <dbReference type="ChEBI" id="CHEBI:16468"/>
        <dbReference type="ChEBI" id="CHEBI:57783"/>
        <dbReference type="ChEBI" id="CHEBI:58349"/>
        <dbReference type="EC" id="1.3.1.32"/>
    </reaction>
</comment>
<keyword evidence="3" id="KW-0058">Aromatic hydrocarbons catabolism</keyword>
<evidence type="ECO:0000313" key="11">
    <source>
        <dbReference type="Proteomes" id="UP000029413"/>
    </source>
</evidence>
<evidence type="ECO:0000256" key="4">
    <source>
        <dbReference type="ARBA" id="ARBA00023002"/>
    </source>
</evidence>
<comment type="catalytic activity">
    <reaction evidence="6">
        <text>3-oxoadipate + NAD(+) = maleylacetate + NADH + H(+)</text>
        <dbReference type="Rhea" id="RHEA:16981"/>
        <dbReference type="ChEBI" id="CHEBI:15378"/>
        <dbReference type="ChEBI" id="CHEBI:15775"/>
        <dbReference type="ChEBI" id="CHEBI:16468"/>
        <dbReference type="ChEBI" id="CHEBI:57540"/>
        <dbReference type="ChEBI" id="CHEBI:57945"/>
        <dbReference type="EC" id="1.3.1.32"/>
    </reaction>
</comment>
<dbReference type="InterPro" id="IPR034786">
    <property type="entry name" value="MAR"/>
</dbReference>
<name>A0AAN0RY28_9BURK</name>
<dbReference type="Gene3D" id="1.20.1090.10">
    <property type="entry name" value="Dehydroquinate synthase-like - alpha domain"/>
    <property type="match status" value="1"/>
</dbReference>
<dbReference type="GO" id="GO:0018506">
    <property type="term" value="F:maleylacetate reductase activity"/>
    <property type="evidence" value="ECO:0007669"/>
    <property type="project" value="UniProtKB-EC"/>
</dbReference>
<proteinExistence type="inferred from homology"/>
<dbReference type="AlphaFoldDB" id="A0AAN0RY28"/>
<feature type="domain" description="Fe-containing alcohol dehydrogenase-like C-terminal" evidence="9">
    <location>
        <begin position="167"/>
        <end position="348"/>
    </location>
</feature>
<accession>A0AAN0RY28</accession>
<gene>
    <name evidence="10" type="primary">tfdF</name>
    <name evidence="10" type="ORF">DM39_4111</name>
</gene>
<sequence>MIQRSFVFAPLPSRVVFGAGSLDNLQSEFDALQARHALVICTPEQAALAHVIADRLGSQCSGVFPRAVMHVPIEVAREAREHARAVGADCIVAVGGGSTIGLGKAIALESSIPILAIPTTYAGSEMTPIYGITEGGEKKTGRDIRVLPRTVIYDPELTLSLPVRMSATSGMNAIAHCVEALYAANGNPITTIMAEEGIRYLARGLRRVVRAADDLDARVECLYGAWLAGSVLAATSVALHHKLCHTLGGMLNLPHAETHAIVLPHAAAYNASAASLAMARVARAVGADDAAQGLFDLAARLDVPLSLEALGMQSADLDRITDAALAAPYPNPRPLERAAIRAMLEDAYYGRRPAPAFSRASKLPTAFG</sequence>
<dbReference type="KEGG" id="bcen:DM39_4111"/>
<evidence type="ECO:0000313" key="10">
    <source>
        <dbReference type="EMBL" id="AIO36147.1"/>
    </source>
</evidence>
<evidence type="ECO:0000256" key="2">
    <source>
        <dbReference type="ARBA" id="ARBA00012005"/>
    </source>
</evidence>
<dbReference type="PANTHER" id="PTHR11496">
    <property type="entry name" value="ALCOHOL DEHYDROGENASE"/>
    <property type="match status" value="1"/>
</dbReference>
<evidence type="ECO:0000256" key="5">
    <source>
        <dbReference type="ARBA" id="ARBA00023027"/>
    </source>
</evidence>
<dbReference type="EMBL" id="CP007784">
    <property type="protein sequence ID" value="AIO36147.1"/>
    <property type="molecule type" value="Genomic_DNA"/>
</dbReference>
<dbReference type="PANTHER" id="PTHR11496:SF102">
    <property type="entry name" value="ALCOHOL DEHYDROGENASE 4"/>
    <property type="match status" value="1"/>
</dbReference>
<feature type="domain" description="Alcohol dehydrogenase iron-type/glycerol dehydrogenase GldA" evidence="8">
    <location>
        <begin position="12"/>
        <end position="155"/>
    </location>
</feature>
<dbReference type="Proteomes" id="UP000029413">
    <property type="component" value="Chromosome 2"/>
</dbReference>
<dbReference type="CDD" id="cd08177">
    <property type="entry name" value="MAR"/>
    <property type="match status" value="1"/>
</dbReference>
<dbReference type="GO" id="GO:0046872">
    <property type="term" value="F:metal ion binding"/>
    <property type="evidence" value="ECO:0007669"/>
    <property type="project" value="InterPro"/>
</dbReference>
<evidence type="ECO:0000259" key="9">
    <source>
        <dbReference type="Pfam" id="PF25137"/>
    </source>
</evidence>
<reference evidence="10 11" key="1">
    <citation type="submission" date="2014-05" db="EMBL/GenBank/DDBJ databases">
        <authorList>
            <person name="Bishop-Lilly K.A."/>
            <person name="Broomall S.M."/>
            <person name="Chain P.S."/>
            <person name="Chertkov O."/>
            <person name="Coyne S.R."/>
            <person name="Daligault H.E."/>
            <person name="Davenport K.W."/>
            <person name="Erkkila T."/>
            <person name="Frey K.G."/>
            <person name="Gibbons H.S."/>
            <person name="Gu W."/>
            <person name="Jaissle J."/>
            <person name="Johnson S.L."/>
            <person name="Koroleva G.I."/>
            <person name="Ladner J.T."/>
            <person name="Lo C.-C."/>
            <person name="Minogue T.D."/>
            <person name="Munk C."/>
            <person name="Palacios G.F."/>
            <person name="Redden C.L."/>
            <person name="Rosenzweig C.N."/>
            <person name="Scholz M.B."/>
            <person name="Teshima H."/>
            <person name="Xu Y."/>
        </authorList>
    </citation>
    <scope>NUCLEOTIDE SEQUENCE [LARGE SCALE GENOMIC DNA]</scope>
    <source>
        <strain evidence="10 11">DDS 22E-1</strain>
    </source>
</reference>
<evidence type="ECO:0000256" key="6">
    <source>
        <dbReference type="ARBA" id="ARBA00050679"/>
    </source>
</evidence>
<comment type="similarity">
    <text evidence="1">Belongs to the iron-containing alcohol dehydrogenase family.</text>
</comment>
<dbReference type="Pfam" id="PF00465">
    <property type="entry name" value="Fe-ADH"/>
    <property type="match status" value="1"/>
</dbReference>
<dbReference type="EC" id="1.3.1.32" evidence="2"/>
<keyword evidence="5" id="KW-0520">NAD</keyword>
<keyword evidence="4 10" id="KW-0560">Oxidoreductase</keyword>
<dbReference type="InterPro" id="IPR056798">
    <property type="entry name" value="ADH_Fe_C"/>
</dbReference>
<dbReference type="Gene3D" id="3.40.50.1970">
    <property type="match status" value="1"/>
</dbReference>
<evidence type="ECO:0000259" key="8">
    <source>
        <dbReference type="Pfam" id="PF00465"/>
    </source>
</evidence>
<evidence type="ECO:0000256" key="1">
    <source>
        <dbReference type="ARBA" id="ARBA00007358"/>
    </source>
</evidence>
<dbReference type="InterPro" id="IPR039697">
    <property type="entry name" value="Alcohol_dehydrogenase_Fe"/>
</dbReference>
<evidence type="ECO:0000256" key="3">
    <source>
        <dbReference type="ARBA" id="ARBA00022797"/>
    </source>
</evidence>
<dbReference type="FunFam" id="3.40.50.1970:FF:000015">
    <property type="entry name" value="Maleylacetate reductase 1"/>
    <property type="match status" value="1"/>
</dbReference>
<dbReference type="GO" id="GO:0004022">
    <property type="term" value="F:alcohol dehydrogenase (NAD+) activity"/>
    <property type="evidence" value="ECO:0007669"/>
    <property type="project" value="TreeGrafter"/>
</dbReference>
<organism evidence="10 11">
    <name type="scientific">Burkholderia cenocepacia</name>
    <dbReference type="NCBI Taxonomy" id="95486"/>
    <lineage>
        <taxon>Bacteria</taxon>
        <taxon>Pseudomonadati</taxon>
        <taxon>Pseudomonadota</taxon>
        <taxon>Betaproteobacteria</taxon>
        <taxon>Burkholderiales</taxon>
        <taxon>Burkholderiaceae</taxon>
        <taxon>Burkholderia</taxon>
        <taxon>Burkholderia cepacia complex</taxon>
    </lineage>
</organism>
<evidence type="ECO:0000256" key="7">
    <source>
        <dbReference type="ARBA" id="ARBA00051531"/>
    </source>
</evidence>
<protein>
    <recommendedName>
        <fullName evidence="2">maleylacetate reductase</fullName>
        <ecNumber evidence="2">1.3.1.32</ecNumber>
    </recommendedName>
</protein>
<dbReference type="InterPro" id="IPR001670">
    <property type="entry name" value="ADH_Fe/GldA"/>
</dbReference>
<dbReference type="Pfam" id="PF25137">
    <property type="entry name" value="ADH_Fe_C"/>
    <property type="match status" value="1"/>
</dbReference>
<keyword evidence="11" id="KW-1185">Reference proteome</keyword>